<dbReference type="Proteomes" id="UP000789759">
    <property type="component" value="Unassembled WGS sequence"/>
</dbReference>
<comment type="caution">
    <text evidence="2">The sequence shown here is derived from an EMBL/GenBank/DDBJ whole genome shotgun (WGS) entry which is preliminary data.</text>
</comment>
<dbReference type="AlphaFoldDB" id="A0A9N8YXR2"/>
<organism evidence="2 3">
    <name type="scientific">Cetraspora pellucida</name>
    <dbReference type="NCBI Taxonomy" id="1433469"/>
    <lineage>
        <taxon>Eukaryota</taxon>
        <taxon>Fungi</taxon>
        <taxon>Fungi incertae sedis</taxon>
        <taxon>Mucoromycota</taxon>
        <taxon>Glomeromycotina</taxon>
        <taxon>Glomeromycetes</taxon>
        <taxon>Diversisporales</taxon>
        <taxon>Gigasporaceae</taxon>
        <taxon>Cetraspora</taxon>
    </lineage>
</organism>
<name>A0A9N8YXR2_9GLOM</name>
<reference evidence="2" key="1">
    <citation type="submission" date="2021-06" db="EMBL/GenBank/DDBJ databases">
        <authorList>
            <person name="Kallberg Y."/>
            <person name="Tangrot J."/>
            <person name="Rosling A."/>
        </authorList>
    </citation>
    <scope>NUCLEOTIDE SEQUENCE</scope>
    <source>
        <strain evidence="2">FL966</strain>
    </source>
</reference>
<sequence>MSTQNVYSDNISECESENYSDYGSDYEPDIETSTIKSLSSQPPKVEEQKFNKTYILWQEKFNDKFTKKDLLNKICEIASLSARYMSNIKDSLEDVYLWDYLLPNYGAKEGIIVDDISEVYGLSEIHECINGQRPLRAVINIDALQENIESEKVNAKNVFIRICCLYIRALYMILNCSWEEIFEGLVIATSSDFNNGWDELDHARVQPPDSAGFEYGCVYGYGSFIVKCFQQSRDEQGVIFNNLSIAEKIQQKNKNNIPPPVIRKIKGSKFPWPFLEMPAWVNCDFPLIATEVYKEQYVEPLPNKGDVYVGSPWGMEKTHTLEHLTILESINLLALSI</sequence>
<protein>
    <submittedName>
        <fullName evidence="2">14759_t:CDS:1</fullName>
    </submittedName>
</protein>
<dbReference type="OrthoDB" id="2394087at2759"/>
<feature type="compositionally biased region" description="Acidic residues" evidence="1">
    <location>
        <begin position="12"/>
        <end position="28"/>
    </location>
</feature>
<feature type="compositionally biased region" description="Polar residues" evidence="1">
    <location>
        <begin position="1"/>
        <end position="11"/>
    </location>
</feature>
<evidence type="ECO:0000313" key="3">
    <source>
        <dbReference type="Proteomes" id="UP000789759"/>
    </source>
</evidence>
<feature type="region of interest" description="Disordered" evidence="1">
    <location>
        <begin position="1"/>
        <end position="28"/>
    </location>
</feature>
<keyword evidence="3" id="KW-1185">Reference proteome</keyword>
<evidence type="ECO:0000313" key="2">
    <source>
        <dbReference type="EMBL" id="CAG8453169.1"/>
    </source>
</evidence>
<proteinExistence type="predicted"/>
<accession>A0A9N8YXR2</accession>
<dbReference type="EMBL" id="CAJVQA010000058">
    <property type="protein sequence ID" value="CAG8453169.1"/>
    <property type="molecule type" value="Genomic_DNA"/>
</dbReference>
<gene>
    <name evidence="2" type="ORF">CPELLU_LOCUS253</name>
</gene>
<evidence type="ECO:0000256" key="1">
    <source>
        <dbReference type="SAM" id="MobiDB-lite"/>
    </source>
</evidence>